<dbReference type="Gene3D" id="2.60.40.2340">
    <property type="match status" value="1"/>
</dbReference>
<comment type="caution">
    <text evidence="1">The sequence shown here is derived from an EMBL/GenBank/DDBJ whole genome shotgun (WGS) entry which is preliminary data.</text>
</comment>
<accession>A0ABR7YL77</accession>
<organism evidence="1 2">
    <name type="scientific">Sphingobacterium micropteri</name>
    <dbReference type="NCBI Taxonomy" id="2763501"/>
    <lineage>
        <taxon>Bacteria</taxon>
        <taxon>Pseudomonadati</taxon>
        <taxon>Bacteroidota</taxon>
        <taxon>Sphingobacteriia</taxon>
        <taxon>Sphingobacteriales</taxon>
        <taxon>Sphingobacteriaceae</taxon>
        <taxon>Sphingobacterium</taxon>
    </lineage>
</organism>
<evidence type="ECO:0000313" key="1">
    <source>
        <dbReference type="EMBL" id="MBD1432074.1"/>
    </source>
</evidence>
<reference evidence="1 2" key="1">
    <citation type="submission" date="2020-08" db="EMBL/GenBank/DDBJ databases">
        <title>Sphingobacterium sp. DN00404 isolated from aquaculture water.</title>
        <authorList>
            <person name="Zhang M."/>
        </authorList>
    </citation>
    <scope>NUCLEOTIDE SEQUENCE [LARGE SCALE GENOMIC DNA]</scope>
    <source>
        <strain evidence="1 2">DN00404</strain>
    </source>
</reference>
<evidence type="ECO:0008006" key="3">
    <source>
        <dbReference type="Google" id="ProtNLM"/>
    </source>
</evidence>
<evidence type="ECO:0000313" key="2">
    <source>
        <dbReference type="Proteomes" id="UP000602759"/>
    </source>
</evidence>
<proteinExistence type="predicted"/>
<sequence length="316" mass="34418">MMKLFTRINIFTVAIVVAVACKKEQPLLPYTDIVNFTVAIDESDIVKGAIDGDSIVLYWPVGQTIPETITPTIQVADGASISPASGEVISLGEDVTYTVTAETGYTKTYRLRVPNNRPKPYVRTFGGLQTYEGKQYIFQNFGLSIRGDYFDTLAEGAKVYFVDIAGNDHEVEIQHSTELGYNVLATVLGTFSGLRIVSSGYTIFYETSPFEVAENPFVTLVAPGSTISAKAGDTITLAGVKTDRAEKMEIGNYLTNTYQSVSITSKTATSITFQIPEGFPVGEYNELLVYYPAGPYNEAGHSSLYLNTSNSITITN</sequence>
<dbReference type="PROSITE" id="PS51257">
    <property type="entry name" value="PROKAR_LIPOPROTEIN"/>
    <property type="match status" value="1"/>
</dbReference>
<name>A0ABR7YL77_9SPHI</name>
<gene>
    <name evidence="1" type="ORF">H8B06_04490</name>
</gene>
<keyword evidence="2" id="KW-1185">Reference proteome</keyword>
<dbReference type="Proteomes" id="UP000602759">
    <property type="component" value="Unassembled WGS sequence"/>
</dbReference>
<dbReference type="EMBL" id="JACOIK010000003">
    <property type="protein sequence ID" value="MBD1432074.1"/>
    <property type="molecule type" value="Genomic_DNA"/>
</dbReference>
<dbReference type="RefSeq" id="WP_190993115.1">
    <property type="nucleotide sequence ID" value="NZ_JACOIK010000003.1"/>
</dbReference>
<protein>
    <recommendedName>
        <fullName evidence="3">DUF5018 domain-containing protein</fullName>
    </recommendedName>
</protein>